<gene>
    <name evidence="3" type="ORF">SEPMUDRAFT_147692</name>
</gene>
<dbReference type="InterPro" id="IPR032675">
    <property type="entry name" value="LRR_dom_sf"/>
</dbReference>
<dbReference type="Gene3D" id="3.80.10.10">
    <property type="entry name" value="Ribonuclease Inhibitor"/>
    <property type="match status" value="1"/>
</dbReference>
<feature type="region of interest" description="Disordered" evidence="1">
    <location>
        <begin position="392"/>
        <end position="416"/>
    </location>
</feature>
<evidence type="ECO:0000256" key="1">
    <source>
        <dbReference type="SAM" id="MobiDB-lite"/>
    </source>
</evidence>
<reference evidence="3 4" key="1">
    <citation type="journal article" date="2012" name="PLoS Pathog.">
        <title>Diverse lifestyles and strategies of plant pathogenesis encoded in the genomes of eighteen Dothideomycetes fungi.</title>
        <authorList>
            <person name="Ohm R.A."/>
            <person name="Feau N."/>
            <person name="Henrissat B."/>
            <person name="Schoch C.L."/>
            <person name="Horwitz B.A."/>
            <person name="Barry K.W."/>
            <person name="Condon B.J."/>
            <person name="Copeland A.C."/>
            <person name="Dhillon B."/>
            <person name="Glaser F."/>
            <person name="Hesse C.N."/>
            <person name="Kosti I."/>
            <person name="LaButti K."/>
            <person name="Lindquist E.A."/>
            <person name="Lucas S."/>
            <person name="Salamov A.A."/>
            <person name="Bradshaw R.E."/>
            <person name="Ciuffetti L."/>
            <person name="Hamelin R.C."/>
            <person name="Kema G.H.J."/>
            <person name="Lawrence C."/>
            <person name="Scott J.A."/>
            <person name="Spatafora J.W."/>
            <person name="Turgeon B.G."/>
            <person name="de Wit P.J.G.M."/>
            <person name="Zhong S."/>
            <person name="Goodwin S.B."/>
            <person name="Grigoriev I.V."/>
        </authorList>
    </citation>
    <scope>NUCLEOTIDE SEQUENCE [LARGE SCALE GENOMIC DNA]</scope>
    <source>
        <strain evidence="3 4">SO2202</strain>
    </source>
</reference>
<dbReference type="SUPFAM" id="SSF52047">
    <property type="entry name" value="RNI-like"/>
    <property type="match status" value="1"/>
</dbReference>
<dbReference type="Proteomes" id="UP000016931">
    <property type="component" value="Unassembled WGS sequence"/>
</dbReference>
<dbReference type="EMBL" id="KB456261">
    <property type="protein sequence ID" value="EMF15980.1"/>
    <property type="molecule type" value="Genomic_DNA"/>
</dbReference>
<dbReference type="HOGENOM" id="CLU_024064_1_0_1"/>
<evidence type="ECO:0000259" key="2">
    <source>
        <dbReference type="Pfam" id="PF12937"/>
    </source>
</evidence>
<protein>
    <recommendedName>
        <fullName evidence="2">F-box domain-containing protein</fullName>
    </recommendedName>
</protein>
<feature type="region of interest" description="Disordered" evidence="1">
    <location>
        <begin position="1"/>
        <end position="24"/>
    </location>
</feature>
<name>M3DE10_SPHMS</name>
<dbReference type="OMA" id="KMHWSPR"/>
<feature type="domain" description="F-box" evidence="2">
    <location>
        <begin position="59"/>
        <end position="102"/>
    </location>
</feature>
<organism evidence="3 4">
    <name type="scientific">Sphaerulina musiva (strain SO2202)</name>
    <name type="common">Poplar stem canker fungus</name>
    <name type="synonym">Septoria musiva</name>
    <dbReference type="NCBI Taxonomy" id="692275"/>
    <lineage>
        <taxon>Eukaryota</taxon>
        <taxon>Fungi</taxon>
        <taxon>Dikarya</taxon>
        <taxon>Ascomycota</taxon>
        <taxon>Pezizomycotina</taxon>
        <taxon>Dothideomycetes</taxon>
        <taxon>Dothideomycetidae</taxon>
        <taxon>Mycosphaerellales</taxon>
        <taxon>Mycosphaerellaceae</taxon>
        <taxon>Sphaerulina</taxon>
    </lineage>
</organism>
<dbReference type="SUPFAM" id="SSF81383">
    <property type="entry name" value="F-box domain"/>
    <property type="match status" value="1"/>
</dbReference>
<evidence type="ECO:0000313" key="4">
    <source>
        <dbReference type="Proteomes" id="UP000016931"/>
    </source>
</evidence>
<dbReference type="STRING" id="692275.M3DE10"/>
<proteinExistence type="predicted"/>
<dbReference type="Pfam" id="PF12937">
    <property type="entry name" value="F-box-like"/>
    <property type="match status" value="1"/>
</dbReference>
<keyword evidence="4" id="KW-1185">Reference proteome</keyword>
<sequence>MKRARSPDAPPKRADMGAPMRHSSMTGSYRKVPPMLVYTSPAASTAPPFGGGGQRPATTLPLNLVAHIVSYLDDVGDIARVTRSCRLLYYMTLPQLYRRVTLHSYGEMRYVNGRPEGFGSGSPFMMGLNGLTTRGHAALVEEFRLWGKWQETGVEDFAKGRIPDSSMMLNIILRAATDKMTKLKSFCWELECKPLKTLYLGLASHTNLTSLTLKFPSVRVPRPSVLVPAMTNLRVFKALDIDPLCYPDDISLLMLQSKKLEDVRLHFSPRMRAEAESIINFNTYFGRCHKANYRLNIKHFALQNWFGPNVLGLDAIFDPDVCKSVTFLDSFVGNDPRTVFVDDTWKDVPPDLAVTFERVRCNELSLQHIKVIQNAKVGLKYVYLPSNAHRQRTGFTPSSNGNSASPHTPSVETTPLTPYDPLKDADWVALGKEYLHVLGRKHGATLKHLLLSDSWAVTQEDFADLISHCPQLEQLGIAVDSADHTAFRLLTPSLVNLRCLRILDNEYLRQHFAQWTHEQRMWVMSREMGKRPPRHLEFICLADFCYKIGGPTEILLEDGSVEAGREITLVDKSEAMKYEIWHLDVVDLTVDPIAPFTK</sequence>
<dbReference type="eggNOG" id="ENOG502T1XE">
    <property type="taxonomic scope" value="Eukaryota"/>
</dbReference>
<dbReference type="InterPro" id="IPR001810">
    <property type="entry name" value="F-box_dom"/>
</dbReference>
<dbReference type="GeneID" id="27901604"/>
<dbReference type="InterPro" id="IPR036047">
    <property type="entry name" value="F-box-like_dom_sf"/>
</dbReference>
<evidence type="ECO:0000313" key="3">
    <source>
        <dbReference type="EMBL" id="EMF15980.1"/>
    </source>
</evidence>
<dbReference type="AlphaFoldDB" id="M3DE10"/>
<accession>M3DE10</accession>
<feature type="compositionally biased region" description="Polar residues" evidence="1">
    <location>
        <begin position="393"/>
        <end position="416"/>
    </location>
</feature>
<dbReference type="RefSeq" id="XP_016764101.1">
    <property type="nucleotide sequence ID" value="XM_016904467.1"/>
</dbReference>
<dbReference type="OrthoDB" id="5311681at2759"/>